<evidence type="ECO:0000313" key="1">
    <source>
        <dbReference type="EMBL" id="DAE02643.1"/>
    </source>
</evidence>
<keyword evidence="1" id="KW-0543">Viral nucleoprotein</keyword>
<sequence>MSDFRHYPHACGIPWVDRMDAGNLEEKVRQLHNEVSAADHTESKYEGAMKRAASTMSPVQGGRIYDRETGLFIYI</sequence>
<reference evidence="1" key="1">
    <citation type="journal article" date="2021" name="Proc. Natl. Acad. Sci. U.S.A.">
        <title>A Catalog of Tens of Thousands of Viruses from Human Metagenomes Reveals Hidden Associations with Chronic Diseases.</title>
        <authorList>
            <person name="Tisza M.J."/>
            <person name="Buck C.B."/>
        </authorList>
    </citation>
    <scope>NUCLEOTIDE SEQUENCE</scope>
    <source>
        <strain evidence="1">CtTwu10</strain>
    </source>
</reference>
<organism evidence="1">
    <name type="scientific">Siphoviridae sp. ctTwu10</name>
    <dbReference type="NCBI Taxonomy" id="2825525"/>
    <lineage>
        <taxon>Viruses</taxon>
        <taxon>Duplodnaviria</taxon>
        <taxon>Heunggongvirae</taxon>
        <taxon>Uroviricota</taxon>
        <taxon>Caudoviricetes</taxon>
    </lineage>
</organism>
<name>A0A8S5P894_9CAUD</name>
<accession>A0A8S5P894</accession>
<dbReference type="GO" id="GO:0019013">
    <property type="term" value="C:viral nucleocapsid"/>
    <property type="evidence" value="ECO:0007669"/>
    <property type="project" value="UniProtKB-KW"/>
</dbReference>
<keyword evidence="1" id="KW-0946">Virion</keyword>
<proteinExistence type="predicted"/>
<dbReference type="EMBL" id="BK015348">
    <property type="protein sequence ID" value="DAE02643.1"/>
    <property type="molecule type" value="Genomic_DNA"/>
</dbReference>
<protein>
    <submittedName>
        <fullName evidence="1">Nucleoprotein</fullName>
    </submittedName>
</protein>